<organism evidence="1 2">
    <name type="scientific">Aspergillus eucalypticola (strain CBS 122712 / IBT 29274)</name>
    <dbReference type="NCBI Taxonomy" id="1448314"/>
    <lineage>
        <taxon>Eukaryota</taxon>
        <taxon>Fungi</taxon>
        <taxon>Dikarya</taxon>
        <taxon>Ascomycota</taxon>
        <taxon>Pezizomycotina</taxon>
        <taxon>Eurotiomycetes</taxon>
        <taxon>Eurotiomycetidae</taxon>
        <taxon>Eurotiales</taxon>
        <taxon>Aspergillaceae</taxon>
        <taxon>Aspergillus</taxon>
        <taxon>Aspergillus subgen. Circumdati</taxon>
    </lineage>
</organism>
<evidence type="ECO:0000313" key="1">
    <source>
        <dbReference type="EMBL" id="PWY68722.1"/>
    </source>
</evidence>
<dbReference type="Proteomes" id="UP000246171">
    <property type="component" value="Unassembled WGS sequence"/>
</dbReference>
<name>A0A317V7C0_ASPEC</name>
<comment type="caution">
    <text evidence="1">The sequence shown here is derived from an EMBL/GenBank/DDBJ whole genome shotgun (WGS) entry which is preliminary data.</text>
</comment>
<keyword evidence="2" id="KW-1185">Reference proteome</keyword>
<reference evidence="1" key="1">
    <citation type="submission" date="2016-12" db="EMBL/GenBank/DDBJ databases">
        <title>The genomes of Aspergillus section Nigri reveals drivers in fungal speciation.</title>
        <authorList>
            <consortium name="DOE Joint Genome Institute"/>
            <person name="Vesth T.C."/>
            <person name="Nybo J."/>
            <person name="Theobald S."/>
            <person name="Brandl J."/>
            <person name="Frisvad J.C."/>
            <person name="Nielsen K.F."/>
            <person name="Lyhne E.K."/>
            <person name="Kogle M.E."/>
            <person name="Kuo A."/>
            <person name="Riley R."/>
            <person name="Clum A."/>
            <person name="Nolan M."/>
            <person name="Lipzen A."/>
            <person name="Salamov A."/>
            <person name="Henrissat B."/>
            <person name="Wiebenga A."/>
            <person name="De vries R.P."/>
            <person name="Grigoriev I.V."/>
            <person name="Mortensen U.H."/>
            <person name="Andersen M.R."/>
            <person name="Baker S.E."/>
        </authorList>
    </citation>
    <scope>NUCLEOTIDE SEQUENCE</scope>
    <source>
        <strain evidence="1">CBS 122712</strain>
    </source>
</reference>
<gene>
    <name evidence="1" type="ORF">BO83DRAFT_428838</name>
</gene>
<dbReference type="GeneID" id="37057385"/>
<proteinExistence type="predicted"/>
<protein>
    <submittedName>
        <fullName evidence="1">Uncharacterized protein</fullName>
    </submittedName>
</protein>
<dbReference type="RefSeq" id="XP_025386095.1">
    <property type="nucleotide sequence ID" value="XM_025535423.1"/>
</dbReference>
<dbReference type="OrthoDB" id="429813at2759"/>
<dbReference type="EMBL" id="MSFU01000019">
    <property type="protein sequence ID" value="PWY68722.1"/>
    <property type="molecule type" value="Genomic_DNA"/>
</dbReference>
<dbReference type="Pfam" id="PF23562">
    <property type="entry name" value="AMP-binding_C_3"/>
    <property type="match status" value="1"/>
</dbReference>
<dbReference type="VEuPathDB" id="FungiDB:BO83DRAFT_428838"/>
<sequence length="152" mass="16328">MLRYPDPAKLDLWGPYARLDDPEVTGALVAAATCFQAALIIELGRSEQANEECLSHACIAKSHILFTTPEKSMLCAGKDTVQCAGILAMYTSELDALYADTEKLAQHDAGEIPGPGAVDDVVKVAAFTRASLLAIRGWIAEKVSNTESWFAL</sequence>
<evidence type="ECO:0000313" key="2">
    <source>
        <dbReference type="Proteomes" id="UP000246171"/>
    </source>
</evidence>
<dbReference type="AlphaFoldDB" id="A0A317V7C0"/>
<accession>A0A317V7C0</accession>